<organism evidence="2 3">
    <name type="scientific">Sphingomonas populi</name>
    <dbReference type="NCBI Taxonomy" id="2484750"/>
    <lineage>
        <taxon>Bacteria</taxon>
        <taxon>Pseudomonadati</taxon>
        <taxon>Pseudomonadota</taxon>
        <taxon>Alphaproteobacteria</taxon>
        <taxon>Sphingomonadales</taxon>
        <taxon>Sphingomonadaceae</taxon>
        <taxon>Sphingomonas</taxon>
    </lineage>
</organism>
<dbReference type="GO" id="GO:0016209">
    <property type="term" value="F:antioxidant activity"/>
    <property type="evidence" value="ECO:0007669"/>
    <property type="project" value="InterPro"/>
</dbReference>
<proteinExistence type="predicted"/>
<keyword evidence="3" id="KW-1185">Reference proteome</keyword>
<reference evidence="2 3" key="1">
    <citation type="submission" date="2019-02" db="EMBL/GenBank/DDBJ databases">
        <authorList>
            <person name="Li Y."/>
        </authorList>
    </citation>
    <scope>NUCLEOTIDE SEQUENCE [LARGE SCALE GENOMIC DNA]</scope>
    <source>
        <strain evidence="2 3">3-7</strain>
    </source>
</reference>
<dbReference type="Pfam" id="PF00578">
    <property type="entry name" value="AhpC-TSA"/>
    <property type="match status" value="1"/>
</dbReference>
<accession>A0A4Q6XQ52</accession>
<dbReference type="InterPro" id="IPR000866">
    <property type="entry name" value="AhpC/TSA"/>
</dbReference>
<dbReference type="InterPro" id="IPR036249">
    <property type="entry name" value="Thioredoxin-like_sf"/>
</dbReference>
<dbReference type="RefSeq" id="WP_130160632.1">
    <property type="nucleotide sequence ID" value="NZ_SGIS01000145.1"/>
</dbReference>
<name>A0A4Q6XQ52_9SPHN</name>
<dbReference type="PROSITE" id="PS51352">
    <property type="entry name" value="THIOREDOXIN_2"/>
    <property type="match status" value="1"/>
</dbReference>
<dbReference type="EMBL" id="SGIS01000145">
    <property type="protein sequence ID" value="RZF58276.1"/>
    <property type="molecule type" value="Genomic_DNA"/>
</dbReference>
<evidence type="ECO:0000259" key="1">
    <source>
        <dbReference type="PROSITE" id="PS51352"/>
    </source>
</evidence>
<dbReference type="GO" id="GO:0016491">
    <property type="term" value="F:oxidoreductase activity"/>
    <property type="evidence" value="ECO:0007669"/>
    <property type="project" value="InterPro"/>
</dbReference>
<gene>
    <name evidence="2" type="ORF">EWE75_24590</name>
</gene>
<comment type="caution">
    <text evidence="2">The sequence shown here is derived from an EMBL/GenBank/DDBJ whole genome shotgun (WGS) entry which is preliminary data.</text>
</comment>
<dbReference type="Gene3D" id="3.40.30.10">
    <property type="entry name" value="Glutaredoxin"/>
    <property type="match status" value="1"/>
</dbReference>
<dbReference type="AlphaFoldDB" id="A0A4Q6XQ52"/>
<feature type="domain" description="Thioredoxin" evidence="1">
    <location>
        <begin position="2"/>
        <end position="160"/>
    </location>
</feature>
<dbReference type="OrthoDB" id="9809746at2"/>
<dbReference type="SUPFAM" id="SSF52833">
    <property type="entry name" value="Thioredoxin-like"/>
    <property type="match status" value="1"/>
</dbReference>
<evidence type="ECO:0000313" key="2">
    <source>
        <dbReference type="EMBL" id="RZF58276.1"/>
    </source>
</evidence>
<dbReference type="InterPro" id="IPR013766">
    <property type="entry name" value="Thioredoxin_domain"/>
</dbReference>
<dbReference type="Proteomes" id="UP000292085">
    <property type="component" value="Unassembled WGS sequence"/>
</dbReference>
<evidence type="ECO:0000313" key="3">
    <source>
        <dbReference type="Proteomes" id="UP000292085"/>
    </source>
</evidence>
<protein>
    <submittedName>
        <fullName evidence="2">Redoxin domain-containing protein</fullName>
    </submittedName>
</protein>
<sequence>MLKPGTKIPELEFPLLAGGSWALQPEANARLRLISFYRGAFCGFCTRFMQQLNDLHTEFAELGIDLAGVSVDSRAVAQAWAKKNQIDKVSVGYGLLRKDVEACGIFASHFSRDGQELYFAEPALWLVKPDGELYLTIQSSVSCGRPDLESLVAGLKLLAVQGFPTRGNA</sequence>